<name>A0ABQ4DL10_9CELL</name>
<proteinExistence type="predicted"/>
<evidence type="ECO:0000256" key="1">
    <source>
        <dbReference type="SAM" id="Coils"/>
    </source>
</evidence>
<feature type="coiled-coil region" evidence="1">
    <location>
        <begin position="136"/>
        <end position="223"/>
    </location>
</feature>
<accession>A0ABQ4DL10</accession>
<evidence type="ECO:0000313" key="3">
    <source>
        <dbReference type="Proteomes" id="UP000614741"/>
    </source>
</evidence>
<dbReference type="InterPro" id="IPR010298">
    <property type="entry name" value="YacP-like"/>
</dbReference>
<sequence>MAGQQQEAQDATDADVPSQVRAAIVRLAADVLADTEPAQTPAALLAVRRFAPRRRAVAGAQPLWAALQEDEAFRARVTRVWLQAHDPTDGSSADAAPSAGTAGVDAAVGAWLQGLPWQHLVPQDVPPADDVGARRLAALERELERLRAAVGVAREAERAARDELAALQRELRRLRSDADRARSDARVLADAAAQDARRAAADLAAAADERARAAADLRAAAAERASTRDEARAGHRLAESRLRLLLDTVVDAAAGLRAELALPPVRELPADLVAPVGAAPHERPTSRGRSVDDPALLDDLLRLPRAHLLVDGYNVSKTGWPHTTLADQRRLLVDGMGALVAQTGAEVTCCFDGQAGGRAVTAQRGVRVLFTAGETADDLLRQLVGAEPPGRVLVVVTSDQEVVRDVEAAGAWAVPSATLVARLRRR</sequence>
<dbReference type="PANTHER" id="PTHR34547:SF1">
    <property type="entry name" value="YACP-LIKE NYN DOMAIN PROTEIN"/>
    <property type="match status" value="1"/>
</dbReference>
<evidence type="ECO:0008006" key="4">
    <source>
        <dbReference type="Google" id="ProtNLM"/>
    </source>
</evidence>
<dbReference type="PANTHER" id="PTHR34547">
    <property type="entry name" value="YACP-LIKE NYN DOMAIN PROTEIN"/>
    <property type="match status" value="1"/>
</dbReference>
<evidence type="ECO:0000313" key="2">
    <source>
        <dbReference type="EMBL" id="GIG40030.1"/>
    </source>
</evidence>
<dbReference type="Proteomes" id="UP000614741">
    <property type="component" value="Unassembled WGS sequence"/>
</dbReference>
<keyword evidence="1" id="KW-0175">Coiled coil</keyword>
<reference evidence="2 3" key="1">
    <citation type="submission" date="2021-01" db="EMBL/GenBank/DDBJ databases">
        <title>Whole genome shotgun sequence of Cellulomonas phragmiteti NBRC 110785.</title>
        <authorList>
            <person name="Komaki H."/>
            <person name="Tamura T."/>
        </authorList>
    </citation>
    <scope>NUCLEOTIDE SEQUENCE [LARGE SCALE GENOMIC DNA]</scope>
    <source>
        <strain evidence="2 3">NBRC 110785</strain>
    </source>
</reference>
<dbReference type="RefSeq" id="WP_203673385.1">
    <property type="nucleotide sequence ID" value="NZ_BONP01000008.1"/>
</dbReference>
<dbReference type="EMBL" id="BONP01000008">
    <property type="protein sequence ID" value="GIG40030.1"/>
    <property type="molecule type" value="Genomic_DNA"/>
</dbReference>
<organism evidence="2 3">
    <name type="scientific">Cellulomonas phragmiteti</name>
    <dbReference type="NCBI Taxonomy" id="478780"/>
    <lineage>
        <taxon>Bacteria</taxon>
        <taxon>Bacillati</taxon>
        <taxon>Actinomycetota</taxon>
        <taxon>Actinomycetes</taxon>
        <taxon>Micrococcales</taxon>
        <taxon>Cellulomonadaceae</taxon>
        <taxon>Cellulomonas</taxon>
    </lineage>
</organism>
<protein>
    <recommendedName>
        <fullName evidence="4">RNA-binding protein</fullName>
    </recommendedName>
</protein>
<keyword evidence="3" id="KW-1185">Reference proteome</keyword>
<dbReference type="Pfam" id="PF05991">
    <property type="entry name" value="NYN_YacP"/>
    <property type="match status" value="1"/>
</dbReference>
<gene>
    <name evidence="2" type="ORF">Cph01nite_17920</name>
</gene>
<comment type="caution">
    <text evidence="2">The sequence shown here is derived from an EMBL/GenBank/DDBJ whole genome shotgun (WGS) entry which is preliminary data.</text>
</comment>